<dbReference type="EMBL" id="SZPY01000001">
    <property type="protein sequence ID" value="TKI63900.1"/>
    <property type="molecule type" value="Genomic_DNA"/>
</dbReference>
<evidence type="ECO:0000313" key="4">
    <source>
        <dbReference type="EMBL" id="TKI63900.1"/>
    </source>
</evidence>
<evidence type="ECO:0000256" key="1">
    <source>
        <dbReference type="ARBA" id="ARBA00006484"/>
    </source>
</evidence>
<dbReference type="PRINTS" id="PR00081">
    <property type="entry name" value="GDHRDH"/>
</dbReference>
<dbReference type="Pfam" id="PF00106">
    <property type="entry name" value="adh_short"/>
    <property type="match status" value="1"/>
</dbReference>
<evidence type="ECO:0000256" key="2">
    <source>
        <dbReference type="ARBA" id="ARBA00023002"/>
    </source>
</evidence>
<evidence type="ECO:0000256" key="3">
    <source>
        <dbReference type="SAM" id="MobiDB-lite"/>
    </source>
</evidence>
<evidence type="ECO:0000313" key="5">
    <source>
        <dbReference type="Proteomes" id="UP000307808"/>
    </source>
</evidence>
<name>A0A4U2YS16_9ACTN</name>
<dbReference type="Gene3D" id="3.40.50.720">
    <property type="entry name" value="NAD(P)-binding Rossmann-like Domain"/>
    <property type="match status" value="1"/>
</dbReference>
<dbReference type="OrthoDB" id="4577644at2"/>
<dbReference type="AlphaFoldDB" id="A0A4U2YS16"/>
<keyword evidence="5" id="KW-1185">Reference proteome</keyword>
<dbReference type="PANTHER" id="PTHR24320">
    <property type="entry name" value="RETINOL DEHYDROGENASE"/>
    <property type="match status" value="1"/>
</dbReference>
<comment type="caution">
    <text evidence="4">The sequence shown here is derived from an EMBL/GenBank/DDBJ whole genome shotgun (WGS) entry which is preliminary data.</text>
</comment>
<dbReference type="Proteomes" id="UP000307808">
    <property type="component" value="Unassembled WGS sequence"/>
</dbReference>
<dbReference type="SUPFAM" id="SSF51735">
    <property type="entry name" value="NAD(P)-binding Rossmann-fold domains"/>
    <property type="match status" value="1"/>
</dbReference>
<proteinExistence type="inferred from homology"/>
<organism evidence="4 5">
    <name type="scientific">Nocardioides jishulii</name>
    <dbReference type="NCBI Taxonomy" id="2575440"/>
    <lineage>
        <taxon>Bacteria</taxon>
        <taxon>Bacillati</taxon>
        <taxon>Actinomycetota</taxon>
        <taxon>Actinomycetes</taxon>
        <taxon>Propionibacteriales</taxon>
        <taxon>Nocardioidaceae</taxon>
        <taxon>Nocardioides</taxon>
    </lineage>
</organism>
<reference evidence="4 5" key="1">
    <citation type="submission" date="2019-04" db="EMBL/GenBank/DDBJ databases">
        <authorList>
            <person name="Dong K."/>
        </authorList>
    </citation>
    <scope>NUCLEOTIDE SEQUENCE [LARGE SCALE GENOMIC DNA]</scope>
    <source>
        <strain evidence="5">dk3543</strain>
    </source>
</reference>
<comment type="similarity">
    <text evidence="1">Belongs to the short-chain dehydrogenases/reductases (SDR) family.</text>
</comment>
<keyword evidence="2" id="KW-0560">Oxidoreductase</keyword>
<gene>
    <name evidence="4" type="ORF">FC770_01585</name>
</gene>
<sequence length="312" mass="32956">MSGATTWHPAAIPDLTGRTYLVTGTSPGGIGQYVVRDLAAAGARVVMAGRNARRLSATVDLVRAEVPDADLDELLLDLASLEAVRRAAHEAEHFGPLHGLVNNAGVMASQPHRTVEGLDLQMATNHFGPFLLTGLLLPQLVASGDGRVVTVSSQAHRAARTAPLGEPRTTPPPRNRLQAYGQSKLANLLFTYELDRRLRSAGLPVKALAAHPGYSATPLFANGRFGRPSGGAASIVDAVHKAVAQPAAHGAWPLLMACVADLPGSTYCGPSGRGETRGLPTVVRPSDLARDEAAQHELWELSERTVGLRYPH</sequence>
<dbReference type="InterPro" id="IPR002347">
    <property type="entry name" value="SDR_fam"/>
</dbReference>
<dbReference type="PANTHER" id="PTHR24320:SF148">
    <property type="entry name" value="NAD(P)-BINDING ROSSMANN-FOLD SUPERFAMILY PROTEIN"/>
    <property type="match status" value="1"/>
</dbReference>
<feature type="region of interest" description="Disordered" evidence="3">
    <location>
        <begin position="154"/>
        <end position="177"/>
    </location>
</feature>
<protein>
    <submittedName>
        <fullName evidence="4">SDR family NAD(P)-dependent oxidoreductase</fullName>
    </submittedName>
</protein>
<dbReference type="GO" id="GO:0016491">
    <property type="term" value="F:oxidoreductase activity"/>
    <property type="evidence" value="ECO:0007669"/>
    <property type="project" value="UniProtKB-KW"/>
</dbReference>
<dbReference type="InterPro" id="IPR036291">
    <property type="entry name" value="NAD(P)-bd_dom_sf"/>
</dbReference>
<dbReference type="RefSeq" id="WP_137064364.1">
    <property type="nucleotide sequence ID" value="NZ_CP040748.1"/>
</dbReference>
<accession>A0A4U2YS16</accession>